<keyword evidence="4" id="KW-0677">Repeat</keyword>
<keyword evidence="8" id="KW-0472">Membrane</keyword>
<keyword evidence="12" id="KW-1185">Reference proteome</keyword>
<evidence type="ECO:0000256" key="4">
    <source>
        <dbReference type="ARBA" id="ARBA00022737"/>
    </source>
</evidence>
<dbReference type="SMART" id="SM00382">
    <property type="entry name" value="AAA"/>
    <property type="match status" value="3"/>
</dbReference>
<dbReference type="SUPFAM" id="SSF52540">
    <property type="entry name" value="P-loop containing nucleoside triphosphate hydrolases"/>
    <property type="match status" value="3"/>
</dbReference>
<dbReference type="NCBIfam" id="TIGR03924">
    <property type="entry name" value="T7SS_EccC_a"/>
    <property type="match status" value="1"/>
</dbReference>
<evidence type="ECO:0000256" key="6">
    <source>
        <dbReference type="ARBA" id="ARBA00022840"/>
    </source>
</evidence>
<keyword evidence="2" id="KW-1003">Cell membrane</keyword>
<evidence type="ECO:0000313" key="12">
    <source>
        <dbReference type="Proteomes" id="UP001500630"/>
    </source>
</evidence>
<gene>
    <name evidence="11" type="ORF">GCM10022419_011780</name>
</gene>
<dbReference type="Proteomes" id="UP001500630">
    <property type="component" value="Unassembled WGS sequence"/>
</dbReference>
<evidence type="ECO:0000256" key="5">
    <source>
        <dbReference type="ARBA" id="ARBA00022741"/>
    </source>
</evidence>
<keyword evidence="7" id="KW-1133">Transmembrane helix</keyword>
<dbReference type="PANTHER" id="PTHR22683">
    <property type="entry name" value="SPORULATION PROTEIN RELATED"/>
    <property type="match status" value="1"/>
</dbReference>
<dbReference type="PROSITE" id="PS50901">
    <property type="entry name" value="FTSK"/>
    <property type="match status" value="3"/>
</dbReference>
<dbReference type="InterPro" id="IPR023837">
    <property type="entry name" value="EccCb-like_Actinobacteria"/>
</dbReference>
<evidence type="ECO:0000313" key="11">
    <source>
        <dbReference type="EMBL" id="GAA3534065.1"/>
    </source>
</evidence>
<dbReference type="InterPro" id="IPR003593">
    <property type="entry name" value="AAA+_ATPase"/>
</dbReference>
<accession>A0ABP6VFT1</accession>
<evidence type="ECO:0000256" key="8">
    <source>
        <dbReference type="ARBA" id="ARBA00023136"/>
    </source>
</evidence>
<dbReference type="InterPro" id="IPR002543">
    <property type="entry name" value="FtsK_dom"/>
</dbReference>
<evidence type="ECO:0000256" key="9">
    <source>
        <dbReference type="PROSITE-ProRule" id="PRU00289"/>
    </source>
</evidence>
<comment type="caution">
    <text evidence="11">The sequence shown here is derived from an EMBL/GenBank/DDBJ whole genome shotgun (WGS) entry which is preliminary data.</text>
</comment>
<feature type="binding site" evidence="9">
    <location>
        <begin position="1141"/>
        <end position="1148"/>
    </location>
    <ligand>
        <name>ATP</name>
        <dbReference type="ChEBI" id="CHEBI:30616"/>
    </ligand>
</feature>
<dbReference type="Pfam" id="PF01580">
    <property type="entry name" value="FtsK_SpoIIIE"/>
    <property type="match status" value="3"/>
</dbReference>
<sequence>MKYRLYRYVSGLYGVVSGSLIVVRRPERRRPPEPPGGEVLLEPPPEIPETVSGGGLTQLLTYLPMIAGAGAMALMFTGGNTNNPIMLVSSGLFAVSMIGMSLGQMTRNAGERKNQLNGQRRDYYRYLEQVRKRVRTAAAQQHKAMTWNHPDPAALWSLVMTTRLWERRPRDDDFAQIRIATSAQRLALPMIPPETKPIEDLDPVTAGALRRFVRTHATVPGLPVALALHSFARILISGDPAAARGLVRAALAQAAALHSPEDLRISVCAAGDRAREWEPVKWLPHALHPVEEDGAGPVRLVTGDLGELDDLLGFELKDRPRFSKGLAPDALPYHVVVVDGGTVPAGSQLALDVIEGVTVIDLSGSAPQAPAQLTLRLEVTADEVTRVAEDDLGKELRSLLGRPDRLDPAAFAALARQLAPMRAATAGKEDAQDVFATNTTLTDLLRIGDARRLSPTATWQPRPVRNRLRVPIGLGADGRPVELDIKEAAQGGMGPHGLVVGATGSGKSELLRTLVLALAITHSSEALNFVLVDFKGGATFLGLDGLPHVSAVITNLEDELPLVDRMHDALHGELVRRQELLRASGNHGSLRDYEQAREQGADLRPLPTLFIVLDEFSELLSAKPEFIELFVMIGRLGRSLGVHLLLASQRLESGRLRGLDTHLSYRIGLRTFSAAESRAVLGVAEAYSLPPEPGNAYLMFETTGMTRFKAAYVSGPYQAVSAQSPVASARSGHRGKIVWYGPERVPLPPVEAAPPVVEDKGRPDSLLDIVVERLAGHGAAAHRIWLPPLKEPSPIDRLLPRIEATPEHGLTAAGTGQDRPGRLHAVAGIVDSPFDQRRDPYWLDLSGAAGNVAIVGAPQTGKSTLLRTLIASIALTHTPKEAQFYCLDFGGGTLSALAGLPHVGGVASRLDTDAVRRTIAEVKTLLERRERLFVERGIDTMATYRRMVASGAYEGDGWGDVFLVVDGWSILRQEYEQLEPDLADLVTRGLGFGIHVIGTANRWLEFRASVRDLLATRLELRLGDAFDSEIDRKAAANVPEGTPGRGLTKEGLHFLAALPRIDGRSTVTDLSEGVAALVGAAAAAWRGHPAPPVRLLPALLPAHTLPGVVADDTRVPIGIDEAALAPVSLDFDADPHFVVFGDTESGKSNLLRLIAHGIAARQTPMRARYVVIDYRRSLLDATDTEHRIGYAASSTAAATLLKGIQEVMQTRLPPPDLTSEQLRTRSWWTGQDLYVIVDDYDLVATSSNPLSLLGDLLPQARDIGLHVVLARAMGGAGRSMLDPVVRRLKELNSPAVLLSGPRDEGQLFGNVRPRTLPPGRGLYVDRRSGEKLIQTAYLA</sequence>
<dbReference type="InterPro" id="IPR023836">
    <property type="entry name" value="EccCa-like_Actinobacteria"/>
</dbReference>
<feature type="domain" description="FtsK" evidence="10">
    <location>
        <begin position="1124"/>
        <end position="1306"/>
    </location>
</feature>
<evidence type="ECO:0000256" key="2">
    <source>
        <dbReference type="ARBA" id="ARBA00022475"/>
    </source>
</evidence>
<feature type="binding site" evidence="9">
    <location>
        <begin position="856"/>
        <end position="863"/>
    </location>
    <ligand>
        <name>ATP</name>
        <dbReference type="ChEBI" id="CHEBI:30616"/>
    </ligand>
</feature>
<comment type="subcellular location">
    <subcellularLocation>
        <location evidence="1">Cell membrane</location>
        <topology evidence="1">Multi-pass membrane protein</topology>
    </subcellularLocation>
</comment>
<protein>
    <submittedName>
        <fullName evidence="11">Type VII secretion protein EccC</fullName>
    </submittedName>
</protein>
<feature type="domain" description="FtsK" evidence="10">
    <location>
        <begin position="838"/>
        <end position="1029"/>
    </location>
</feature>
<dbReference type="Gene3D" id="3.40.50.300">
    <property type="entry name" value="P-loop containing nucleotide triphosphate hydrolases"/>
    <property type="match status" value="4"/>
</dbReference>
<evidence type="ECO:0000256" key="1">
    <source>
        <dbReference type="ARBA" id="ARBA00004651"/>
    </source>
</evidence>
<feature type="binding site" evidence="9">
    <location>
        <begin position="501"/>
        <end position="508"/>
    </location>
    <ligand>
        <name>ATP</name>
        <dbReference type="ChEBI" id="CHEBI:30616"/>
    </ligand>
</feature>
<evidence type="ECO:0000256" key="3">
    <source>
        <dbReference type="ARBA" id="ARBA00022692"/>
    </source>
</evidence>
<keyword evidence="5 9" id="KW-0547">Nucleotide-binding</keyword>
<keyword evidence="3" id="KW-0812">Transmembrane</keyword>
<feature type="domain" description="FtsK" evidence="10">
    <location>
        <begin position="478"/>
        <end position="678"/>
    </location>
</feature>
<name>A0ABP6VFT1_9ACTN</name>
<dbReference type="InterPro" id="IPR050206">
    <property type="entry name" value="FtsK/SpoIIIE/SftA"/>
</dbReference>
<dbReference type="NCBIfam" id="TIGR03925">
    <property type="entry name" value="T7SS_EccC_b"/>
    <property type="match status" value="1"/>
</dbReference>
<proteinExistence type="predicted"/>
<evidence type="ECO:0000256" key="7">
    <source>
        <dbReference type="ARBA" id="ARBA00022989"/>
    </source>
</evidence>
<reference evidence="12" key="1">
    <citation type="journal article" date="2019" name="Int. J. Syst. Evol. Microbiol.">
        <title>The Global Catalogue of Microorganisms (GCM) 10K type strain sequencing project: providing services to taxonomists for standard genome sequencing and annotation.</title>
        <authorList>
            <consortium name="The Broad Institute Genomics Platform"/>
            <consortium name="The Broad Institute Genome Sequencing Center for Infectious Disease"/>
            <person name="Wu L."/>
            <person name="Ma J."/>
        </authorList>
    </citation>
    <scope>NUCLEOTIDE SEQUENCE [LARGE SCALE GENOMIC DNA]</scope>
    <source>
        <strain evidence="12">JCM 17326</strain>
    </source>
</reference>
<evidence type="ECO:0000259" key="10">
    <source>
        <dbReference type="PROSITE" id="PS50901"/>
    </source>
</evidence>
<dbReference type="PANTHER" id="PTHR22683:SF1">
    <property type="entry name" value="TYPE VII SECRETION SYSTEM PROTEIN ESSC"/>
    <property type="match status" value="1"/>
</dbReference>
<dbReference type="EMBL" id="BAABDQ010000002">
    <property type="protein sequence ID" value="GAA3534065.1"/>
    <property type="molecule type" value="Genomic_DNA"/>
</dbReference>
<dbReference type="InterPro" id="IPR027417">
    <property type="entry name" value="P-loop_NTPase"/>
</dbReference>
<keyword evidence="6 9" id="KW-0067">ATP-binding</keyword>
<organism evidence="11 12">
    <name type="scientific">Nonomuraea rosea</name>
    <dbReference type="NCBI Taxonomy" id="638574"/>
    <lineage>
        <taxon>Bacteria</taxon>
        <taxon>Bacillati</taxon>
        <taxon>Actinomycetota</taxon>
        <taxon>Actinomycetes</taxon>
        <taxon>Streptosporangiales</taxon>
        <taxon>Streptosporangiaceae</taxon>
        <taxon>Nonomuraea</taxon>
    </lineage>
</organism>